<dbReference type="OrthoDB" id="432234at2759"/>
<comment type="similarity">
    <text evidence="1">Belongs to the helicase family.</text>
</comment>
<dbReference type="AlphaFoldDB" id="A0A0H2QZM6"/>
<sequence length="152" mass="17018">MKYLTKDYKEDQKQLRELRLNISSSYQLNKEQQRAFNIITNHVTSHTNHRLQMYLGGMAGTGKSQVIRAVTEFFDSIGQSGQIILLAPTGSAAALIGGSTYHSYLGIMDKRQNTSQTTMAKLSQKLVGVKYVFIDEISMISCSDLYKISAQL</sequence>
<protein>
    <recommendedName>
        <fullName evidence="1">ATP-dependent DNA helicase</fullName>
        <ecNumber evidence="1">5.6.2.3</ecNumber>
    </recommendedName>
</protein>
<keyword evidence="1" id="KW-0234">DNA repair</keyword>
<dbReference type="InterPro" id="IPR027417">
    <property type="entry name" value="P-loop_NTPase"/>
</dbReference>
<proteinExistence type="inferred from homology"/>
<comment type="cofactor">
    <cofactor evidence="1">
        <name>Mg(2+)</name>
        <dbReference type="ChEBI" id="CHEBI:18420"/>
    </cofactor>
</comment>
<keyword evidence="1" id="KW-0378">Hydrolase</keyword>
<gene>
    <name evidence="3" type="ORF">SCHPADRAFT_840048</name>
</gene>
<dbReference type="Pfam" id="PF05970">
    <property type="entry name" value="PIF1"/>
    <property type="match status" value="1"/>
</dbReference>
<dbReference type="SUPFAM" id="SSF52540">
    <property type="entry name" value="P-loop containing nucleoside triphosphate hydrolases"/>
    <property type="match status" value="1"/>
</dbReference>
<evidence type="ECO:0000259" key="2">
    <source>
        <dbReference type="Pfam" id="PF05970"/>
    </source>
</evidence>
<feature type="domain" description="DNA helicase Pif1-like DEAD-box helicase" evidence="2">
    <location>
        <begin position="27"/>
        <end position="141"/>
    </location>
</feature>
<dbReference type="GO" id="GO:0005524">
    <property type="term" value="F:ATP binding"/>
    <property type="evidence" value="ECO:0007669"/>
    <property type="project" value="UniProtKB-KW"/>
</dbReference>
<evidence type="ECO:0000256" key="1">
    <source>
        <dbReference type="RuleBase" id="RU363044"/>
    </source>
</evidence>
<dbReference type="GO" id="GO:0000723">
    <property type="term" value="P:telomere maintenance"/>
    <property type="evidence" value="ECO:0007669"/>
    <property type="project" value="InterPro"/>
</dbReference>
<dbReference type="PANTHER" id="PTHR47642">
    <property type="entry name" value="ATP-DEPENDENT DNA HELICASE"/>
    <property type="match status" value="1"/>
</dbReference>
<keyword evidence="1" id="KW-0233">DNA recombination</keyword>
<keyword evidence="1" id="KW-0067">ATP-binding</keyword>
<keyword evidence="1" id="KW-0347">Helicase</keyword>
<keyword evidence="1" id="KW-0547">Nucleotide-binding</keyword>
<evidence type="ECO:0000313" key="4">
    <source>
        <dbReference type="Proteomes" id="UP000053477"/>
    </source>
</evidence>
<keyword evidence="1" id="KW-0227">DNA damage</keyword>
<dbReference type="GO" id="GO:0016887">
    <property type="term" value="F:ATP hydrolysis activity"/>
    <property type="evidence" value="ECO:0007669"/>
    <property type="project" value="RHEA"/>
</dbReference>
<evidence type="ECO:0000313" key="3">
    <source>
        <dbReference type="EMBL" id="KLO04884.1"/>
    </source>
</evidence>
<dbReference type="PANTHER" id="PTHR47642:SF5">
    <property type="entry name" value="ATP-DEPENDENT DNA HELICASE"/>
    <property type="match status" value="1"/>
</dbReference>
<reference evidence="3 4" key="1">
    <citation type="submission" date="2015-04" db="EMBL/GenBank/DDBJ databases">
        <title>Complete genome sequence of Schizopora paradoxa KUC8140, a cosmopolitan wood degrader in East Asia.</title>
        <authorList>
            <consortium name="DOE Joint Genome Institute"/>
            <person name="Min B."/>
            <person name="Park H."/>
            <person name="Jang Y."/>
            <person name="Kim J.-J."/>
            <person name="Kim K.H."/>
            <person name="Pangilinan J."/>
            <person name="Lipzen A."/>
            <person name="Riley R."/>
            <person name="Grigoriev I.V."/>
            <person name="Spatafora J.W."/>
            <person name="Choi I.-G."/>
        </authorList>
    </citation>
    <scope>NUCLEOTIDE SEQUENCE [LARGE SCALE GENOMIC DNA]</scope>
    <source>
        <strain evidence="3 4">KUC8140</strain>
    </source>
</reference>
<accession>A0A0H2QZM6</accession>
<name>A0A0H2QZM6_9AGAM</name>
<dbReference type="Gene3D" id="3.40.50.300">
    <property type="entry name" value="P-loop containing nucleotide triphosphate hydrolases"/>
    <property type="match status" value="1"/>
</dbReference>
<organism evidence="3 4">
    <name type="scientific">Schizopora paradoxa</name>
    <dbReference type="NCBI Taxonomy" id="27342"/>
    <lineage>
        <taxon>Eukaryota</taxon>
        <taxon>Fungi</taxon>
        <taxon>Dikarya</taxon>
        <taxon>Basidiomycota</taxon>
        <taxon>Agaricomycotina</taxon>
        <taxon>Agaricomycetes</taxon>
        <taxon>Hymenochaetales</taxon>
        <taxon>Schizoporaceae</taxon>
        <taxon>Schizopora</taxon>
    </lineage>
</organism>
<keyword evidence="4" id="KW-1185">Reference proteome</keyword>
<feature type="non-terminal residue" evidence="3">
    <location>
        <position position="152"/>
    </location>
</feature>
<dbReference type="InterPro" id="IPR051055">
    <property type="entry name" value="PIF1_helicase"/>
</dbReference>
<dbReference type="InterPro" id="IPR010285">
    <property type="entry name" value="DNA_helicase_pif1-like_DEAD"/>
</dbReference>
<dbReference type="GO" id="GO:0043139">
    <property type="term" value="F:5'-3' DNA helicase activity"/>
    <property type="evidence" value="ECO:0007669"/>
    <property type="project" value="UniProtKB-EC"/>
</dbReference>
<dbReference type="STRING" id="27342.A0A0H2QZM6"/>
<comment type="catalytic activity">
    <reaction evidence="1">
        <text>ATP + H2O = ADP + phosphate + H(+)</text>
        <dbReference type="Rhea" id="RHEA:13065"/>
        <dbReference type="ChEBI" id="CHEBI:15377"/>
        <dbReference type="ChEBI" id="CHEBI:15378"/>
        <dbReference type="ChEBI" id="CHEBI:30616"/>
        <dbReference type="ChEBI" id="CHEBI:43474"/>
        <dbReference type="ChEBI" id="CHEBI:456216"/>
        <dbReference type="EC" id="5.6.2.3"/>
    </reaction>
</comment>
<dbReference type="GO" id="GO:0006310">
    <property type="term" value="P:DNA recombination"/>
    <property type="evidence" value="ECO:0007669"/>
    <property type="project" value="UniProtKB-KW"/>
</dbReference>
<dbReference type="InParanoid" id="A0A0H2QZM6"/>
<dbReference type="GO" id="GO:0006281">
    <property type="term" value="P:DNA repair"/>
    <property type="evidence" value="ECO:0007669"/>
    <property type="project" value="UniProtKB-KW"/>
</dbReference>
<dbReference type="EMBL" id="KQ086409">
    <property type="protein sequence ID" value="KLO04884.1"/>
    <property type="molecule type" value="Genomic_DNA"/>
</dbReference>
<dbReference type="Proteomes" id="UP000053477">
    <property type="component" value="Unassembled WGS sequence"/>
</dbReference>
<dbReference type="EC" id="5.6.2.3" evidence="1"/>